<evidence type="ECO:0000313" key="1">
    <source>
        <dbReference type="EMBL" id="MBC6013232.1"/>
    </source>
</evidence>
<evidence type="ECO:0008006" key="3">
    <source>
        <dbReference type="Google" id="ProtNLM"/>
    </source>
</evidence>
<keyword evidence="2" id="KW-1185">Reference proteome</keyword>
<reference evidence="1 2" key="1">
    <citation type="submission" date="2020-08" db="EMBL/GenBank/DDBJ databases">
        <authorList>
            <person name="Liu C."/>
            <person name="Sun Q."/>
        </authorList>
    </citation>
    <scope>NUCLEOTIDE SEQUENCE [LARGE SCALE GENOMIC DNA]</scope>
    <source>
        <strain evidence="1 2">L34</strain>
    </source>
</reference>
<accession>A0ABR7KKQ0</accession>
<dbReference type="EMBL" id="JACRWH010000069">
    <property type="protein sequence ID" value="MBC6013232.1"/>
    <property type="molecule type" value="Genomic_DNA"/>
</dbReference>
<gene>
    <name evidence="1" type="ORF">H8911_11095</name>
</gene>
<proteinExistence type="predicted"/>
<sequence length="86" mass="10044">MDENAIYGLISSYCDLDVNVVINNSTMSLFNEPFNLCAEDLVFLILKIENTFHIEFRENDYLDYKLSCPKKIYEIVNLLSDQIIIK</sequence>
<dbReference type="Proteomes" id="UP000649075">
    <property type="component" value="Unassembled WGS sequence"/>
</dbReference>
<evidence type="ECO:0000313" key="2">
    <source>
        <dbReference type="Proteomes" id="UP000649075"/>
    </source>
</evidence>
<protein>
    <recommendedName>
        <fullName evidence="3">Acyl carrier protein</fullName>
    </recommendedName>
</protein>
<comment type="caution">
    <text evidence="1">The sequence shown here is derived from an EMBL/GenBank/DDBJ whole genome shotgun (WGS) entry which is preliminary data.</text>
</comment>
<name>A0ABR7KKQ0_9FIRM</name>
<dbReference type="RefSeq" id="WP_186999701.1">
    <property type="nucleotide sequence ID" value="NZ_JACRWH010000069.1"/>
</dbReference>
<organism evidence="1 2">
    <name type="scientific">Holdemanella hominis</name>
    <dbReference type="NCBI Taxonomy" id="2764327"/>
    <lineage>
        <taxon>Bacteria</taxon>
        <taxon>Bacillati</taxon>
        <taxon>Bacillota</taxon>
        <taxon>Erysipelotrichia</taxon>
        <taxon>Erysipelotrichales</taxon>
        <taxon>Erysipelotrichaceae</taxon>
        <taxon>Holdemanella</taxon>
    </lineage>
</organism>